<dbReference type="Proteomes" id="UP000241107">
    <property type="component" value="Unassembled WGS sequence"/>
</dbReference>
<reference evidence="2 3" key="1">
    <citation type="submission" date="2018-03" db="EMBL/GenBank/DDBJ databases">
        <title>Candida pseudohaemulonii genome assembly and annotation.</title>
        <authorList>
            <person name="Munoz J.F."/>
            <person name="Gade L.G."/>
            <person name="Chow N.A."/>
            <person name="Litvintseva A.P."/>
            <person name="Loparev V.N."/>
            <person name="Cuomo C.A."/>
        </authorList>
    </citation>
    <scope>NUCLEOTIDE SEQUENCE [LARGE SCALE GENOMIC DNA]</scope>
    <source>
        <strain evidence="2 3">B12108</strain>
    </source>
</reference>
<dbReference type="GO" id="GO:0000076">
    <property type="term" value="P:DNA replication checkpoint signaling"/>
    <property type="evidence" value="ECO:0007669"/>
    <property type="project" value="TreeGrafter"/>
</dbReference>
<dbReference type="GO" id="GO:0071479">
    <property type="term" value="P:cellular response to ionizing radiation"/>
    <property type="evidence" value="ECO:0007669"/>
    <property type="project" value="TreeGrafter"/>
</dbReference>
<comment type="caution">
    <text evidence="2">The sequence shown here is derived from an EMBL/GenBank/DDBJ whole genome shotgun (WGS) entry which is preliminary data.</text>
</comment>
<dbReference type="GO" id="GO:0030896">
    <property type="term" value="C:checkpoint clamp complex"/>
    <property type="evidence" value="ECO:0007669"/>
    <property type="project" value="InterPro"/>
</dbReference>
<dbReference type="STRING" id="418784.A0A2P7YUH7"/>
<keyword evidence="3" id="KW-1185">Reference proteome</keyword>
<dbReference type="EMBL" id="PYFQ01000002">
    <property type="protein sequence ID" value="PSK39610.1"/>
    <property type="molecule type" value="Genomic_DNA"/>
</dbReference>
<dbReference type="GeneID" id="36564800"/>
<feature type="compositionally biased region" description="Acidic residues" evidence="1">
    <location>
        <begin position="406"/>
        <end position="418"/>
    </location>
</feature>
<feature type="compositionally biased region" description="Polar residues" evidence="1">
    <location>
        <begin position="421"/>
        <end position="433"/>
    </location>
</feature>
<evidence type="ECO:0000313" key="2">
    <source>
        <dbReference type="EMBL" id="PSK39610.1"/>
    </source>
</evidence>
<accession>A0A2P7YUH7</accession>
<gene>
    <name evidence="2" type="ORF">C7M61_001410</name>
</gene>
<sequence length="433" mass="48421">MSFVAAIDSSKNISSWSRAVNALAQVLDQIKITISGLALTLLAINPSRTSSGEILFERLFFREFSFDTANISPVGFKIDENDHNYLSYSCIVSSKHMVVLFKNLDAASLSYICLRLDCYDGVPRNKEFKLFVEILTKKMIVKKYLVNYQPVLPQELPIPRIYKKDFDNGKCKHLMMELNTMKSFLDMVPLSTEDFKVDVKQTKILFVAFTRQVLKDKELLKQAMLITILMAIDELMELNLDGTTSSINFRLKDYRTFINCCTSMGDLTHSDDNLLPEPLFEAYFKGGGDPLVVEHNSGPVLVRLIILTAGTGEPQDGDENRDKYILQGHTIHKVPESHITRAKPTSLISKGRLDNATGQGREPSYEPDFNSFQSSSMGDIVTYGKRGSTPTSEAPAKKAKTKATDADTDYSTSDEEAELGPTQQNNKPTSLFG</sequence>
<dbReference type="RefSeq" id="XP_024714700.1">
    <property type="nucleotide sequence ID" value="XM_024856820.1"/>
</dbReference>
<organism evidence="2 3">
    <name type="scientific">Candidozyma pseudohaemuli</name>
    <dbReference type="NCBI Taxonomy" id="418784"/>
    <lineage>
        <taxon>Eukaryota</taxon>
        <taxon>Fungi</taxon>
        <taxon>Dikarya</taxon>
        <taxon>Ascomycota</taxon>
        <taxon>Saccharomycotina</taxon>
        <taxon>Pichiomycetes</taxon>
        <taxon>Metschnikowiaceae</taxon>
        <taxon>Candidozyma</taxon>
    </lineage>
</organism>
<dbReference type="GO" id="GO:0006281">
    <property type="term" value="P:DNA repair"/>
    <property type="evidence" value="ECO:0007669"/>
    <property type="project" value="TreeGrafter"/>
</dbReference>
<protein>
    <recommendedName>
        <fullName evidence="4">DNA repair protein rad9</fullName>
    </recommendedName>
</protein>
<dbReference type="Pfam" id="PF04139">
    <property type="entry name" value="Rad9"/>
    <property type="match status" value="1"/>
</dbReference>
<dbReference type="PANTHER" id="PTHR15237:SF0">
    <property type="entry name" value="CELL CYCLE CHECKPOINT CONTROL PROTEIN"/>
    <property type="match status" value="1"/>
</dbReference>
<dbReference type="InterPro" id="IPR007268">
    <property type="entry name" value="Rad9/Ddc1"/>
</dbReference>
<name>A0A2P7YUH7_9ASCO</name>
<dbReference type="OrthoDB" id="3992718at2759"/>
<dbReference type="VEuPathDB" id="FungiDB:C7M61_001410"/>
<dbReference type="PANTHER" id="PTHR15237">
    <property type="entry name" value="DNA REPAIR PROTEIN RAD9"/>
    <property type="match status" value="1"/>
</dbReference>
<evidence type="ECO:0008006" key="4">
    <source>
        <dbReference type="Google" id="ProtNLM"/>
    </source>
</evidence>
<dbReference type="Gene3D" id="3.70.10.10">
    <property type="match status" value="1"/>
</dbReference>
<feature type="region of interest" description="Disordered" evidence="1">
    <location>
        <begin position="350"/>
        <end position="433"/>
    </location>
</feature>
<dbReference type="InterPro" id="IPR046938">
    <property type="entry name" value="DNA_clamp_sf"/>
</dbReference>
<dbReference type="AlphaFoldDB" id="A0A2P7YUH7"/>
<dbReference type="GO" id="GO:0031573">
    <property type="term" value="P:mitotic intra-S DNA damage checkpoint signaling"/>
    <property type="evidence" value="ECO:0007669"/>
    <property type="project" value="TreeGrafter"/>
</dbReference>
<evidence type="ECO:0000256" key="1">
    <source>
        <dbReference type="SAM" id="MobiDB-lite"/>
    </source>
</evidence>
<evidence type="ECO:0000313" key="3">
    <source>
        <dbReference type="Proteomes" id="UP000241107"/>
    </source>
</evidence>
<proteinExistence type="predicted"/>
<dbReference type="SUPFAM" id="SSF55979">
    <property type="entry name" value="DNA clamp"/>
    <property type="match status" value="1"/>
</dbReference>